<accession>A0A1H3B080</accession>
<dbReference type="InterPro" id="IPR009506">
    <property type="entry name" value="YjiS-like"/>
</dbReference>
<feature type="region of interest" description="Disordered" evidence="1">
    <location>
        <begin position="47"/>
        <end position="67"/>
    </location>
</feature>
<dbReference type="Pfam" id="PF06568">
    <property type="entry name" value="YjiS-like"/>
    <property type="match status" value="1"/>
</dbReference>
<gene>
    <name evidence="3" type="ORF">SAMN04488001_3002</name>
</gene>
<dbReference type="AlphaFoldDB" id="A0A1H3B080"/>
<dbReference type="STRING" id="670155.SAMN04488001_3002"/>
<name>A0A1H3B080_9RHOB</name>
<evidence type="ECO:0000256" key="1">
    <source>
        <dbReference type="SAM" id="MobiDB-lite"/>
    </source>
</evidence>
<dbReference type="Proteomes" id="UP000199441">
    <property type="component" value="Unassembled WGS sequence"/>
</dbReference>
<dbReference type="EMBL" id="FNOI01000006">
    <property type="protein sequence ID" value="SDX35327.1"/>
    <property type="molecule type" value="Genomic_DNA"/>
</dbReference>
<evidence type="ECO:0000313" key="4">
    <source>
        <dbReference type="Proteomes" id="UP000199441"/>
    </source>
</evidence>
<protein>
    <recommendedName>
        <fullName evidence="2">YjiS-like domain-containing protein</fullName>
    </recommendedName>
</protein>
<reference evidence="4" key="1">
    <citation type="submission" date="2016-10" db="EMBL/GenBank/DDBJ databases">
        <authorList>
            <person name="Varghese N."/>
            <person name="Submissions S."/>
        </authorList>
    </citation>
    <scope>NUCLEOTIDE SEQUENCE [LARGE SCALE GENOMIC DNA]</scope>
    <source>
        <strain evidence="4">DSM 26922</strain>
    </source>
</reference>
<sequence length="67" mass="7523">MTDFTSSATCVAPARRKIGLMGYISLYRQRRALAGLDDTRLNDIGVSRSDAESEALRPVWDAPQHWK</sequence>
<dbReference type="RefSeq" id="WP_089947744.1">
    <property type="nucleotide sequence ID" value="NZ_FNOI01000006.1"/>
</dbReference>
<evidence type="ECO:0000259" key="2">
    <source>
        <dbReference type="Pfam" id="PF06568"/>
    </source>
</evidence>
<keyword evidence="4" id="KW-1185">Reference proteome</keyword>
<feature type="domain" description="YjiS-like" evidence="2">
    <location>
        <begin position="26"/>
        <end position="52"/>
    </location>
</feature>
<organism evidence="3 4">
    <name type="scientific">Litoreibacter albidus</name>
    <dbReference type="NCBI Taxonomy" id="670155"/>
    <lineage>
        <taxon>Bacteria</taxon>
        <taxon>Pseudomonadati</taxon>
        <taxon>Pseudomonadota</taxon>
        <taxon>Alphaproteobacteria</taxon>
        <taxon>Rhodobacterales</taxon>
        <taxon>Roseobacteraceae</taxon>
        <taxon>Litoreibacter</taxon>
    </lineage>
</organism>
<proteinExistence type="predicted"/>
<dbReference type="OrthoDB" id="8096613at2"/>
<evidence type="ECO:0000313" key="3">
    <source>
        <dbReference type="EMBL" id="SDX35327.1"/>
    </source>
</evidence>